<dbReference type="RefSeq" id="WP_285674103.1">
    <property type="nucleotide sequence ID" value="NZ_BSYI01000046.1"/>
</dbReference>
<dbReference type="Proteomes" id="UP001239909">
    <property type="component" value="Unassembled WGS sequence"/>
</dbReference>
<evidence type="ECO:0000259" key="3">
    <source>
        <dbReference type="Pfam" id="PF25455"/>
    </source>
</evidence>
<reference evidence="4 5" key="1">
    <citation type="submission" date="2023-04" db="EMBL/GenBank/DDBJ databases">
        <title>Marinoamorphus aggregata gen. nov., sp. Nov., isolate from tissue of brittle star Ophioplocus japonicus.</title>
        <authorList>
            <person name="Kawano K."/>
            <person name="Sawayama S."/>
            <person name="Nakagawa S."/>
        </authorList>
    </citation>
    <scope>NUCLEOTIDE SEQUENCE [LARGE SCALE GENOMIC DNA]</scope>
    <source>
        <strain evidence="4 5">NKW23</strain>
    </source>
</reference>
<dbReference type="InterPro" id="IPR027266">
    <property type="entry name" value="TrmE/GcvT-like"/>
</dbReference>
<dbReference type="SUPFAM" id="SSF103025">
    <property type="entry name" value="Folate-binding domain"/>
    <property type="match status" value="1"/>
</dbReference>
<accession>A0ABQ6LQB9</accession>
<feature type="region of interest" description="Disordered" evidence="2">
    <location>
        <begin position="122"/>
        <end position="156"/>
    </location>
</feature>
<evidence type="ECO:0000256" key="2">
    <source>
        <dbReference type="SAM" id="MobiDB-lite"/>
    </source>
</evidence>
<dbReference type="InterPro" id="IPR057460">
    <property type="entry name" value="CAF17_C"/>
</dbReference>
<evidence type="ECO:0000256" key="1">
    <source>
        <dbReference type="ARBA" id="ARBA00022946"/>
    </source>
</evidence>
<evidence type="ECO:0000313" key="4">
    <source>
        <dbReference type="EMBL" id="GMG84926.1"/>
    </source>
</evidence>
<name>A0ABQ6LQB9_9RHOB</name>
<feature type="domain" description="CAF17 C-terminal" evidence="3">
    <location>
        <begin position="243"/>
        <end position="301"/>
    </location>
</feature>
<dbReference type="PANTHER" id="PTHR22602">
    <property type="entry name" value="TRANSFERASE CAF17, MITOCHONDRIAL-RELATED"/>
    <property type="match status" value="1"/>
</dbReference>
<keyword evidence="1" id="KW-0809">Transit peptide</keyword>
<gene>
    <name evidence="4" type="ORF">LNKW23_41420</name>
</gene>
<dbReference type="InterPro" id="IPR045179">
    <property type="entry name" value="YgfZ/GcvT"/>
</dbReference>
<dbReference type="EMBL" id="BSYI01000046">
    <property type="protein sequence ID" value="GMG84926.1"/>
    <property type="molecule type" value="Genomic_DNA"/>
</dbReference>
<dbReference type="Gene3D" id="3.30.1360.120">
    <property type="entry name" value="Probable tRNA modification gtpase trme, domain 1"/>
    <property type="match status" value="1"/>
</dbReference>
<sequence>MSQELPDGTGGLIGCAAPWRACLVMEGRDARAVLQGVVTSDVGRLAPGRLVYAALLTPQGKYLFDFFLGLHGDGAVRIEAAADRVEALAKRLSMYCLRRDARVVAAPALQVALLWPDAGAGAPSRQGAARPPTPAPRPEGAPAPAAPGAEVLADPRDPGLGWRVHSGDAAAALAALAAAPGDRAGHDALRVALAVPESGVELVPEESFILEAGLDRLGGVDFRKGCYVGQEVTARMKHKTELRKGLVPVRVEGAAPPGTPLLTAEGKPAGTLFTQAGGRGLAHLRFDRADGELRAGEARVTREG</sequence>
<organism evidence="4 5">
    <name type="scientific">Paralimibaculum aggregatum</name>
    <dbReference type="NCBI Taxonomy" id="3036245"/>
    <lineage>
        <taxon>Bacteria</taxon>
        <taxon>Pseudomonadati</taxon>
        <taxon>Pseudomonadota</taxon>
        <taxon>Alphaproteobacteria</taxon>
        <taxon>Rhodobacterales</taxon>
        <taxon>Paracoccaceae</taxon>
        <taxon>Paralimibaculum</taxon>
    </lineage>
</organism>
<dbReference type="NCBIfam" id="TIGR03317">
    <property type="entry name" value="ygfZ_signature"/>
    <property type="match status" value="1"/>
</dbReference>
<dbReference type="Pfam" id="PF25455">
    <property type="entry name" value="Beta-barrel_CAF17_C"/>
    <property type="match status" value="1"/>
</dbReference>
<comment type="caution">
    <text evidence="4">The sequence shown here is derived from an EMBL/GenBank/DDBJ whole genome shotgun (WGS) entry which is preliminary data.</text>
</comment>
<dbReference type="InterPro" id="IPR017703">
    <property type="entry name" value="YgfZ/GCV_T_CS"/>
</dbReference>
<evidence type="ECO:0000313" key="5">
    <source>
        <dbReference type="Proteomes" id="UP001239909"/>
    </source>
</evidence>
<dbReference type="PANTHER" id="PTHR22602:SF0">
    <property type="entry name" value="TRANSFERASE CAF17, MITOCHONDRIAL-RELATED"/>
    <property type="match status" value="1"/>
</dbReference>
<proteinExistence type="predicted"/>
<keyword evidence="5" id="KW-1185">Reference proteome</keyword>
<protein>
    <submittedName>
        <fullName evidence="4">Folate-binding protein YgfZ</fullName>
    </submittedName>
</protein>
<feature type="compositionally biased region" description="Pro residues" evidence="2">
    <location>
        <begin position="131"/>
        <end position="145"/>
    </location>
</feature>